<dbReference type="EMBL" id="KN749376">
    <property type="protein sequence ID" value="KIH50552.1"/>
    <property type="molecule type" value="Genomic_DNA"/>
</dbReference>
<accession>A0A0C2CL73</accession>
<dbReference type="OrthoDB" id="5823556at2759"/>
<keyword evidence="2" id="KW-1185">Reference proteome</keyword>
<dbReference type="CDD" id="cd17043">
    <property type="entry name" value="RA"/>
    <property type="match status" value="1"/>
</dbReference>
<protein>
    <recommendedName>
        <fullName evidence="3">Ras association domain protein</fullName>
    </recommendedName>
</protein>
<evidence type="ECO:0000313" key="1">
    <source>
        <dbReference type="EMBL" id="KIH50552.1"/>
    </source>
</evidence>
<evidence type="ECO:0000313" key="2">
    <source>
        <dbReference type="Proteomes" id="UP000054047"/>
    </source>
</evidence>
<proteinExistence type="predicted"/>
<organism evidence="1 2">
    <name type="scientific">Ancylostoma duodenale</name>
    <dbReference type="NCBI Taxonomy" id="51022"/>
    <lineage>
        <taxon>Eukaryota</taxon>
        <taxon>Metazoa</taxon>
        <taxon>Ecdysozoa</taxon>
        <taxon>Nematoda</taxon>
        <taxon>Chromadorea</taxon>
        <taxon>Rhabditida</taxon>
        <taxon>Rhabditina</taxon>
        <taxon>Rhabditomorpha</taxon>
        <taxon>Strongyloidea</taxon>
        <taxon>Ancylostomatidae</taxon>
        <taxon>Ancylostomatinae</taxon>
        <taxon>Ancylostoma</taxon>
    </lineage>
</organism>
<name>A0A0C2CL73_9BILA</name>
<sequence length="131" mass="14828">MVRAREVSCWGPVLAPGNRYTHWLVIKGQDGTSLRGPVLAMKNRYWLIVRPAGGIISNYKSLLLAEETTCREAIDILLSMNRKEPEGDYALFLTAPDGEAQIPSESANWSPYDYFTRWSVYQPVAIFHGEH</sequence>
<evidence type="ECO:0008006" key="3">
    <source>
        <dbReference type="Google" id="ProtNLM"/>
    </source>
</evidence>
<dbReference type="AlphaFoldDB" id="A0A0C2CL73"/>
<dbReference type="Proteomes" id="UP000054047">
    <property type="component" value="Unassembled WGS sequence"/>
</dbReference>
<gene>
    <name evidence="1" type="ORF">ANCDUO_19369</name>
</gene>
<reference evidence="1 2" key="1">
    <citation type="submission" date="2013-12" db="EMBL/GenBank/DDBJ databases">
        <title>Draft genome of the parsitic nematode Ancylostoma duodenale.</title>
        <authorList>
            <person name="Mitreva M."/>
        </authorList>
    </citation>
    <scope>NUCLEOTIDE SEQUENCE [LARGE SCALE GENOMIC DNA]</scope>
    <source>
        <strain evidence="1 2">Zhejiang</strain>
    </source>
</reference>